<dbReference type="Gene3D" id="4.10.60.10">
    <property type="entry name" value="Zinc finger, CCHC-type"/>
    <property type="match status" value="1"/>
</dbReference>
<evidence type="ECO:0000256" key="2">
    <source>
        <dbReference type="SAM" id="MobiDB-lite"/>
    </source>
</evidence>
<feature type="region of interest" description="Disordered" evidence="2">
    <location>
        <begin position="1"/>
        <end position="22"/>
    </location>
</feature>
<dbReference type="EMBL" id="LN731665">
    <property type="protein sequence ID" value="CEP14730.1"/>
    <property type="molecule type" value="Genomic_DNA"/>
</dbReference>
<gene>
    <name evidence="4" type="primary">PARPA_08914.1 scaffold 35132</name>
</gene>
<dbReference type="SMART" id="SM00343">
    <property type="entry name" value="ZnF_C2HC"/>
    <property type="match status" value="2"/>
</dbReference>
<feature type="region of interest" description="Disordered" evidence="2">
    <location>
        <begin position="328"/>
        <end position="361"/>
    </location>
</feature>
<protein>
    <recommendedName>
        <fullName evidence="3">CCHC-type domain-containing protein</fullName>
    </recommendedName>
</protein>
<dbReference type="Proteomes" id="UP000054107">
    <property type="component" value="Unassembled WGS sequence"/>
</dbReference>
<feature type="compositionally biased region" description="Polar residues" evidence="2">
    <location>
        <begin position="496"/>
        <end position="506"/>
    </location>
</feature>
<dbReference type="PROSITE" id="PS50158">
    <property type="entry name" value="ZF_CCHC"/>
    <property type="match status" value="1"/>
</dbReference>
<keyword evidence="1" id="KW-0863">Zinc-finger</keyword>
<dbReference type="GO" id="GO:0008270">
    <property type="term" value="F:zinc ion binding"/>
    <property type="evidence" value="ECO:0007669"/>
    <property type="project" value="UniProtKB-KW"/>
</dbReference>
<feature type="compositionally biased region" description="Low complexity" evidence="2">
    <location>
        <begin position="346"/>
        <end position="361"/>
    </location>
</feature>
<sequence>MLESQQQHHSHSSGSIDPRPMLWTHVVKTRKKGIHKKEQIVSFNPTVITRPVSEEESSQQALNSTSPPAPVVVLRPFIKGMEQDSVLIDLTPVKDRSLLNKALLRFNDVAEKEGFCEDFLGYRRQPRKYLGREFLETMWIPMAAGRKTLLETGITLEDGSFVKGFPSYPADATIVRLKLENLPFLPAIELKEEMAKRLSDFGDVLDHGISKTDGIFHGEGYATVNLTISPSEENECQDSHAPGTNCSGLKHLEPLTREIIWDKHATDPRKILLQWDTMPDFCRNCQASDHCRADCPDYKKWVRCYHCNRHGHVAKHCDRNNAETNSAKVRAVENHPSKLKDRKGSKAANKAKPSANSSVAVAAADSNVTKADHLMEEASQPSRSLGLDPYDEDNEVADELMGVSADSPTVIESSQGSEGTLPNLPPAVTDAAALLLVSNDVATPRSPPLDPTKAILKIARRLDSSDISYMRLQGPSPNDTNNTLNNDDTTDDNNKSRLTGSHSPLH</sequence>
<dbReference type="OrthoDB" id="2274747at2759"/>
<proteinExistence type="predicted"/>
<keyword evidence="1" id="KW-0862">Zinc</keyword>
<feature type="non-terminal residue" evidence="4">
    <location>
        <position position="506"/>
    </location>
</feature>
<organism evidence="4 5">
    <name type="scientific">Parasitella parasitica</name>
    <dbReference type="NCBI Taxonomy" id="35722"/>
    <lineage>
        <taxon>Eukaryota</taxon>
        <taxon>Fungi</taxon>
        <taxon>Fungi incertae sedis</taxon>
        <taxon>Mucoromycota</taxon>
        <taxon>Mucoromycotina</taxon>
        <taxon>Mucoromycetes</taxon>
        <taxon>Mucorales</taxon>
        <taxon>Mucorineae</taxon>
        <taxon>Mucoraceae</taxon>
        <taxon>Parasitella</taxon>
    </lineage>
</organism>
<evidence type="ECO:0000259" key="3">
    <source>
        <dbReference type="PROSITE" id="PS50158"/>
    </source>
</evidence>
<evidence type="ECO:0000313" key="5">
    <source>
        <dbReference type="Proteomes" id="UP000054107"/>
    </source>
</evidence>
<feature type="compositionally biased region" description="Low complexity" evidence="2">
    <location>
        <begin position="478"/>
        <end position="487"/>
    </location>
</feature>
<dbReference type="SUPFAM" id="SSF57756">
    <property type="entry name" value="Retrovirus zinc finger-like domains"/>
    <property type="match status" value="1"/>
</dbReference>
<keyword evidence="1" id="KW-0479">Metal-binding</keyword>
<name>A0A0B7N8G5_9FUNG</name>
<keyword evidence="5" id="KW-1185">Reference proteome</keyword>
<dbReference type="STRING" id="35722.A0A0B7N8G5"/>
<feature type="compositionally biased region" description="Basic and acidic residues" evidence="2">
    <location>
        <begin position="330"/>
        <end position="344"/>
    </location>
</feature>
<reference evidence="4 5" key="1">
    <citation type="submission" date="2014-09" db="EMBL/GenBank/DDBJ databases">
        <authorList>
            <person name="Ellenberger Sabrina"/>
        </authorList>
    </citation>
    <scope>NUCLEOTIDE SEQUENCE [LARGE SCALE GENOMIC DNA]</scope>
    <source>
        <strain evidence="4 5">CBS 412.66</strain>
    </source>
</reference>
<feature type="region of interest" description="Disordered" evidence="2">
    <location>
        <begin position="469"/>
        <end position="506"/>
    </location>
</feature>
<evidence type="ECO:0000313" key="4">
    <source>
        <dbReference type="EMBL" id="CEP14730.1"/>
    </source>
</evidence>
<accession>A0A0B7N8G5</accession>
<feature type="domain" description="CCHC-type" evidence="3">
    <location>
        <begin position="303"/>
        <end position="317"/>
    </location>
</feature>
<evidence type="ECO:0000256" key="1">
    <source>
        <dbReference type="PROSITE-ProRule" id="PRU00047"/>
    </source>
</evidence>
<dbReference type="GO" id="GO:0003676">
    <property type="term" value="F:nucleic acid binding"/>
    <property type="evidence" value="ECO:0007669"/>
    <property type="project" value="InterPro"/>
</dbReference>
<dbReference type="InterPro" id="IPR001878">
    <property type="entry name" value="Znf_CCHC"/>
</dbReference>
<dbReference type="InterPro" id="IPR036875">
    <property type="entry name" value="Znf_CCHC_sf"/>
</dbReference>
<dbReference type="AlphaFoldDB" id="A0A0B7N8G5"/>